<reference evidence="1 2" key="1">
    <citation type="journal article" date="2015" name="Genome Biol. Evol.">
        <title>Comparative Genomics of a Bacterivorous Green Alga Reveals Evolutionary Causalities and Consequences of Phago-Mixotrophic Mode of Nutrition.</title>
        <authorList>
            <person name="Burns J.A."/>
            <person name="Paasch A."/>
            <person name="Narechania A."/>
            <person name="Kim E."/>
        </authorList>
    </citation>
    <scope>NUCLEOTIDE SEQUENCE [LARGE SCALE GENOMIC DNA]</scope>
    <source>
        <strain evidence="1 2">PLY_AMNH</strain>
    </source>
</reference>
<dbReference type="EMBL" id="LGRX02005191">
    <property type="protein sequence ID" value="KAK3278987.1"/>
    <property type="molecule type" value="Genomic_DNA"/>
</dbReference>
<proteinExistence type="predicted"/>
<dbReference type="AlphaFoldDB" id="A0AAE0LBI4"/>
<sequence>MMRAAVKRRDVDALDEMMFEGWPIDAEIVKLALTGGDRRIVLRVTGYIRFDVAWKRNSEFVRDVMRAYSEASRYAPSTSEVIGTCECSMRAVLPLAPSSTSAVFTPTDLV</sequence>
<comment type="caution">
    <text evidence="1">The sequence shown here is derived from an EMBL/GenBank/DDBJ whole genome shotgun (WGS) entry which is preliminary data.</text>
</comment>
<evidence type="ECO:0000313" key="2">
    <source>
        <dbReference type="Proteomes" id="UP001190700"/>
    </source>
</evidence>
<keyword evidence="2" id="KW-1185">Reference proteome</keyword>
<gene>
    <name evidence="1" type="ORF">CYMTET_13109</name>
</gene>
<evidence type="ECO:0000313" key="1">
    <source>
        <dbReference type="EMBL" id="KAK3278987.1"/>
    </source>
</evidence>
<dbReference type="Proteomes" id="UP001190700">
    <property type="component" value="Unassembled WGS sequence"/>
</dbReference>
<name>A0AAE0LBI4_9CHLO</name>
<protein>
    <submittedName>
        <fullName evidence="1">Uncharacterized protein</fullName>
    </submittedName>
</protein>
<organism evidence="1 2">
    <name type="scientific">Cymbomonas tetramitiformis</name>
    <dbReference type="NCBI Taxonomy" id="36881"/>
    <lineage>
        <taxon>Eukaryota</taxon>
        <taxon>Viridiplantae</taxon>
        <taxon>Chlorophyta</taxon>
        <taxon>Pyramimonadophyceae</taxon>
        <taxon>Pyramimonadales</taxon>
        <taxon>Pyramimonadaceae</taxon>
        <taxon>Cymbomonas</taxon>
    </lineage>
</organism>
<accession>A0AAE0LBI4</accession>